<dbReference type="RefSeq" id="WP_127122133.1">
    <property type="nucleotide sequence ID" value="NZ_BHXQ01000003.1"/>
</dbReference>
<evidence type="ECO:0000313" key="2">
    <source>
        <dbReference type="EMBL" id="GCC51469.1"/>
    </source>
</evidence>
<evidence type="ECO:0000313" key="3">
    <source>
        <dbReference type="Proteomes" id="UP000288227"/>
    </source>
</evidence>
<name>A0A401U9B0_9BACT</name>
<protein>
    <submittedName>
        <fullName evidence="2">WYL domain-containing protein</fullName>
    </submittedName>
</protein>
<feature type="domain" description="Helix-turn-helix type 11" evidence="1">
    <location>
        <begin position="17"/>
        <end position="61"/>
    </location>
</feature>
<dbReference type="OrthoDB" id="1315521at2"/>
<sequence>MAKAKETADIPQAKILRVFQLIGLLKSGGRTVNQLAQQLDANARTIYRYFKLLEELGFMIDQDFHGKFFIHREEGENPEDRFSLEEVTMMRQLLQSGASGHPLQEAMLRKLSFHSEARDLPEQFLKMRVAKLFRTINEAIEGKKQILLKSYHSANSQEINDRLVEPFQFGEGFQSVLALDTKDKQSKYFKLERIGEVVVLDKPYKFEALHQKNATDMFGLSGRKQIWVSMRLSLKACMLLREEFPLSVKYIEKDNESEGKSYLFNGPVLHFKGIGRFVMGLADEITISSPPEFKQYIKDIIKQQKLI</sequence>
<dbReference type="Pfam" id="PF08279">
    <property type="entry name" value="HTH_11"/>
    <property type="match status" value="1"/>
</dbReference>
<dbReference type="InterPro" id="IPR013196">
    <property type="entry name" value="HTH_11"/>
</dbReference>
<evidence type="ECO:0000259" key="1">
    <source>
        <dbReference type="Pfam" id="PF08279"/>
    </source>
</evidence>
<dbReference type="InterPro" id="IPR051534">
    <property type="entry name" value="CBASS_pafABC_assoc_protein"/>
</dbReference>
<organism evidence="2 3">
    <name type="scientific">Chryseotalea sanaruensis</name>
    <dbReference type="NCBI Taxonomy" id="2482724"/>
    <lineage>
        <taxon>Bacteria</taxon>
        <taxon>Pseudomonadati</taxon>
        <taxon>Bacteroidota</taxon>
        <taxon>Cytophagia</taxon>
        <taxon>Cytophagales</taxon>
        <taxon>Chryseotaleaceae</taxon>
        <taxon>Chryseotalea</taxon>
    </lineage>
</organism>
<keyword evidence="3" id="KW-1185">Reference proteome</keyword>
<dbReference type="Proteomes" id="UP000288227">
    <property type="component" value="Unassembled WGS sequence"/>
</dbReference>
<dbReference type="SUPFAM" id="SSF46785">
    <property type="entry name" value="Winged helix' DNA-binding domain"/>
    <property type="match status" value="1"/>
</dbReference>
<gene>
    <name evidence="2" type="ORF">SanaruYs_16940</name>
</gene>
<dbReference type="PROSITE" id="PS52050">
    <property type="entry name" value="WYL"/>
    <property type="match status" value="1"/>
</dbReference>
<dbReference type="EMBL" id="BHXQ01000003">
    <property type="protein sequence ID" value="GCC51469.1"/>
    <property type="molecule type" value="Genomic_DNA"/>
</dbReference>
<dbReference type="AlphaFoldDB" id="A0A401U9B0"/>
<dbReference type="PANTHER" id="PTHR34580:SF1">
    <property type="entry name" value="PROTEIN PAFC"/>
    <property type="match status" value="1"/>
</dbReference>
<dbReference type="PANTHER" id="PTHR34580">
    <property type="match status" value="1"/>
</dbReference>
<comment type="caution">
    <text evidence="2">The sequence shown here is derived from an EMBL/GenBank/DDBJ whole genome shotgun (WGS) entry which is preliminary data.</text>
</comment>
<accession>A0A401U9B0</accession>
<dbReference type="InterPro" id="IPR036390">
    <property type="entry name" value="WH_DNA-bd_sf"/>
</dbReference>
<proteinExistence type="predicted"/>
<reference evidence="2 3" key="1">
    <citation type="submission" date="2018-11" db="EMBL/GenBank/DDBJ databases">
        <title>Chryseotalea sanarue gen. nov., sp., nov., a member of the family Cytophagaceae, isolated from a brackish lake in Hamamatsu Japan.</title>
        <authorList>
            <person name="Maejima Y."/>
            <person name="Iino T."/>
            <person name="Muraguchi Y."/>
            <person name="Fukuda K."/>
            <person name="Ohkuma M."/>
            <person name="Moriuchi R."/>
            <person name="Dohra H."/>
            <person name="Kimbara K."/>
            <person name="Shintani M."/>
        </authorList>
    </citation>
    <scope>NUCLEOTIDE SEQUENCE [LARGE SCALE GENOMIC DNA]</scope>
    <source>
        <strain evidence="2 3">Ys</strain>
    </source>
</reference>